<feature type="region of interest" description="Disordered" evidence="11">
    <location>
        <begin position="367"/>
        <end position="415"/>
    </location>
</feature>
<accession>A0A8H3WRF1</accession>
<dbReference type="Proteomes" id="UP000434172">
    <property type="component" value="Unassembled WGS sequence"/>
</dbReference>
<keyword evidence="7 10" id="KW-0175">Coiled coil</keyword>
<comment type="subcellular location">
    <subcellularLocation>
        <location evidence="1">Endoplasmic reticulum membrane</location>
        <topology evidence="1">Single-pass type IV membrane protein</topology>
    </subcellularLocation>
</comment>
<evidence type="ECO:0000256" key="8">
    <source>
        <dbReference type="ARBA" id="ARBA00023136"/>
    </source>
</evidence>
<evidence type="ECO:0000256" key="11">
    <source>
        <dbReference type="SAM" id="MobiDB-lite"/>
    </source>
</evidence>
<keyword evidence="2" id="KW-0813">Transport</keyword>
<feature type="domain" description="Sec20 C-terminal" evidence="12">
    <location>
        <begin position="187"/>
        <end position="276"/>
    </location>
</feature>
<feature type="coiled-coil region" evidence="10">
    <location>
        <begin position="10"/>
        <end position="79"/>
    </location>
</feature>
<evidence type="ECO:0000256" key="2">
    <source>
        <dbReference type="ARBA" id="ARBA00022448"/>
    </source>
</evidence>
<evidence type="ECO:0000256" key="6">
    <source>
        <dbReference type="ARBA" id="ARBA00022989"/>
    </source>
</evidence>
<evidence type="ECO:0000259" key="12">
    <source>
        <dbReference type="Pfam" id="PF03908"/>
    </source>
</evidence>
<keyword evidence="3" id="KW-0812">Transmembrane</keyword>
<evidence type="ECO:0000313" key="14">
    <source>
        <dbReference type="Proteomes" id="UP000434172"/>
    </source>
</evidence>
<keyword evidence="4" id="KW-0256">Endoplasmic reticulum</keyword>
<comment type="caution">
    <text evidence="13">The sequence shown here is derived from an EMBL/GenBank/DDBJ whole genome shotgun (WGS) entry which is preliminary data.</text>
</comment>
<evidence type="ECO:0000256" key="1">
    <source>
        <dbReference type="ARBA" id="ARBA00004163"/>
    </source>
</evidence>
<evidence type="ECO:0000256" key="7">
    <source>
        <dbReference type="ARBA" id="ARBA00023054"/>
    </source>
</evidence>
<organism evidence="13 14">
    <name type="scientific">Colletotrichum asianum</name>
    <dbReference type="NCBI Taxonomy" id="702518"/>
    <lineage>
        <taxon>Eukaryota</taxon>
        <taxon>Fungi</taxon>
        <taxon>Dikarya</taxon>
        <taxon>Ascomycota</taxon>
        <taxon>Pezizomycotina</taxon>
        <taxon>Sordariomycetes</taxon>
        <taxon>Hypocreomycetidae</taxon>
        <taxon>Glomerellales</taxon>
        <taxon>Glomerellaceae</taxon>
        <taxon>Colletotrichum</taxon>
        <taxon>Colletotrichum gloeosporioides species complex</taxon>
    </lineage>
</organism>
<evidence type="ECO:0000256" key="10">
    <source>
        <dbReference type="SAM" id="Coils"/>
    </source>
</evidence>
<evidence type="ECO:0000256" key="3">
    <source>
        <dbReference type="ARBA" id="ARBA00022692"/>
    </source>
</evidence>
<feature type="compositionally biased region" description="Basic and acidic residues" evidence="11">
    <location>
        <begin position="399"/>
        <end position="415"/>
    </location>
</feature>
<evidence type="ECO:0000256" key="5">
    <source>
        <dbReference type="ARBA" id="ARBA00022892"/>
    </source>
</evidence>
<dbReference type="OrthoDB" id="46868at2759"/>
<protein>
    <submittedName>
        <fullName evidence="13">Protein transport membrane glycoprotein</fullName>
    </submittedName>
</protein>
<dbReference type="GO" id="GO:0031201">
    <property type="term" value="C:SNARE complex"/>
    <property type="evidence" value="ECO:0007669"/>
    <property type="project" value="TreeGrafter"/>
</dbReference>
<comment type="similarity">
    <text evidence="9">Belongs to the SEC20 family.</text>
</comment>
<dbReference type="PANTHER" id="PTHR12825">
    <property type="entry name" value="BNIP1-RELATED"/>
    <property type="match status" value="1"/>
</dbReference>
<dbReference type="GO" id="GO:0005484">
    <property type="term" value="F:SNAP receptor activity"/>
    <property type="evidence" value="ECO:0007669"/>
    <property type="project" value="InterPro"/>
</dbReference>
<proteinExistence type="inferred from homology"/>
<dbReference type="PANTHER" id="PTHR12825:SF0">
    <property type="entry name" value="VESICLE TRANSPORT PROTEIN SEC20"/>
    <property type="match status" value="1"/>
</dbReference>
<dbReference type="InterPro" id="IPR056173">
    <property type="entry name" value="Sec20_C"/>
</dbReference>
<evidence type="ECO:0000256" key="4">
    <source>
        <dbReference type="ARBA" id="ARBA00022824"/>
    </source>
</evidence>
<dbReference type="GO" id="GO:0006890">
    <property type="term" value="P:retrograde vesicle-mediated transport, Golgi to endoplasmic reticulum"/>
    <property type="evidence" value="ECO:0007669"/>
    <property type="project" value="InterPro"/>
</dbReference>
<name>A0A8H3WRF1_9PEZI</name>
<keyword evidence="5" id="KW-0931">ER-Golgi transport</keyword>
<gene>
    <name evidence="13" type="ORF">GQ607_000340</name>
</gene>
<keyword evidence="8" id="KW-0472">Membrane</keyword>
<reference evidence="13 14" key="1">
    <citation type="submission" date="2019-12" db="EMBL/GenBank/DDBJ databases">
        <title>A genome sequence resource for the geographically widespread anthracnose pathogen Colletotrichum asianum.</title>
        <authorList>
            <person name="Meng Y."/>
        </authorList>
    </citation>
    <scope>NUCLEOTIDE SEQUENCE [LARGE SCALE GENOMIC DNA]</scope>
    <source>
        <strain evidence="13 14">ICMP 18580</strain>
    </source>
</reference>
<evidence type="ECO:0000313" key="13">
    <source>
        <dbReference type="EMBL" id="KAF0332324.1"/>
    </source>
</evidence>
<keyword evidence="6" id="KW-1133">Transmembrane helix</keyword>
<dbReference type="EMBL" id="WOWK01000001">
    <property type="protein sequence ID" value="KAF0332324.1"/>
    <property type="molecule type" value="Genomic_DNA"/>
</dbReference>
<keyword evidence="14" id="KW-1185">Reference proteome</keyword>
<dbReference type="InterPro" id="IPR005606">
    <property type="entry name" value="Sec20"/>
</dbReference>
<dbReference type="Pfam" id="PF03908">
    <property type="entry name" value="Sec20"/>
    <property type="match status" value="1"/>
</dbReference>
<dbReference type="AlphaFoldDB" id="A0A8H3WRF1"/>
<feature type="compositionally biased region" description="Acidic residues" evidence="11">
    <location>
        <begin position="367"/>
        <end position="382"/>
    </location>
</feature>
<sequence>MSFEGLQERLTALQETTGQLKELIDRLQNLKFQPGSVPLGADEDSDVSAELSSEISQILREEEEELELLGEEVEDLRDGRPGSEAEHTKTRLKDGLDRLRQELKSSRVTFRKAQLTAKRNLTQAQRLERELLLQSYSQPVSEASSPSLGAQKAPLPDIVRHRQVRQAKDDWNTSSLTEDDKQTVGASNDVTNALRQTHERIAAELARSEFAHQALEESSQALKQLNESYGSLDTMLASSKDLLGTLLRSQKSDTWYLQTALYMLMATGAWLLFRRLLYGPMWWLVWLPLRLMFNVSIGSSRAVVKYAHSGGASESVVVGGEGKIDVEGLPDESLPTLDVREPQRSAAVGGDPESLLEKVGKIVEEMPAEIGEEATTEGDDGVVDEKPDAEVVVDPVPDNDLKQGAQEEVRQRDEL</sequence>
<dbReference type="GO" id="GO:0005789">
    <property type="term" value="C:endoplasmic reticulum membrane"/>
    <property type="evidence" value="ECO:0007669"/>
    <property type="project" value="UniProtKB-SubCell"/>
</dbReference>
<evidence type="ECO:0000256" key="9">
    <source>
        <dbReference type="ARBA" id="ARBA00037934"/>
    </source>
</evidence>